<dbReference type="AlphaFoldDB" id="A0AAW1WQG8"/>
<protein>
    <submittedName>
        <fullName evidence="1">Uncharacterized protein</fullName>
    </submittedName>
</protein>
<evidence type="ECO:0000313" key="2">
    <source>
        <dbReference type="Proteomes" id="UP001457282"/>
    </source>
</evidence>
<dbReference type="Proteomes" id="UP001457282">
    <property type="component" value="Unassembled WGS sequence"/>
</dbReference>
<keyword evidence="2" id="KW-1185">Reference proteome</keyword>
<sequence>MNIVFETSGSSPAQTSPFQPSQHFGFSTSFGLSSQSAFGTTVSVTITSTQAFRATSTRDFGRTSTPSFGLTAIPSFGTSASACGSSTTPSFSFSIYSCCRSIKLHLLAFHPLLPLPNKLLQLLAATLVLYHHTVPHLPFFSTPFQACQPIQTSPSVSSSFDQTQPGNIAGLEHSLGGLHFQPVVVRLNHHGEMEFLSAMHALPVRRRFVRCKKRRKYNHKNDDDR</sequence>
<gene>
    <name evidence="1" type="ORF">M0R45_023693</name>
</gene>
<name>A0AAW1WQG8_RUBAR</name>
<accession>A0AAW1WQG8</accession>
<organism evidence="1 2">
    <name type="scientific">Rubus argutus</name>
    <name type="common">Southern blackberry</name>
    <dbReference type="NCBI Taxonomy" id="59490"/>
    <lineage>
        <taxon>Eukaryota</taxon>
        <taxon>Viridiplantae</taxon>
        <taxon>Streptophyta</taxon>
        <taxon>Embryophyta</taxon>
        <taxon>Tracheophyta</taxon>
        <taxon>Spermatophyta</taxon>
        <taxon>Magnoliopsida</taxon>
        <taxon>eudicotyledons</taxon>
        <taxon>Gunneridae</taxon>
        <taxon>Pentapetalae</taxon>
        <taxon>rosids</taxon>
        <taxon>fabids</taxon>
        <taxon>Rosales</taxon>
        <taxon>Rosaceae</taxon>
        <taxon>Rosoideae</taxon>
        <taxon>Rosoideae incertae sedis</taxon>
        <taxon>Rubus</taxon>
    </lineage>
</organism>
<proteinExistence type="predicted"/>
<comment type="caution">
    <text evidence="1">The sequence shown here is derived from an EMBL/GenBank/DDBJ whole genome shotgun (WGS) entry which is preliminary data.</text>
</comment>
<evidence type="ECO:0000313" key="1">
    <source>
        <dbReference type="EMBL" id="KAK9926463.1"/>
    </source>
</evidence>
<reference evidence="1 2" key="1">
    <citation type="journal article" date="2023" name="G3 (Bethesda)">
        <title>A chromosome-length genome assembly and annotation of blackberry (Rubus argutus, cv. 'Hillquist').</title>
        <authorList>
            <person name="Bruna T."/>
            <person name="Aryal R."/>
            <person name="Dudchenko O."/>
            <person name="Sargent D.J."/>
            <person name="Mead D."/>
            <person name="Buti M."/>
            <person name="Cavallini A."/>
            <person name="Hytonen T."/>
            <person name="Andres J."/>
            <person name="Pham M."/>
            <person name="Weisz D."/>
            <person name="Mascagni F."/>
            <person name="Usai G."/>
            <person name="Natali L."/>
            <person name="Bassil N."/>
            <person name="Fernandez G.E."/>
            <person name="Lomsadze A."/>
            <person name="Armour M."/>
            <person name="Olukolu B."/>
            <person name="Poorten T."/>
            <person name="Britton C."/>
            <person name="Davik J."/>
            <person name="Ashrafi H."/>
            <person name="Aiden E.L."/>
            <person name="Borodovsky M."/>
            <person name="Worthington M."/>
        </authorList>
    </citation>
    <scope>NUCLEOTIDE SEQUENCE [LARGE SCALE GENOMIC DNA]</scope>
    <source>
        <strain evidence="1">PI 553951</strain>
    </source>
</reference>
<dbReference type="EMBL" id="JBEDUW010000005">
    <property type="protein sequence ID" value="KAK9926463.1"/>
    <property type="molecule type" value="Genomic_DNA"/>
</dbReference>